<dbReference type="PANTHER" id="PTHR42754:SF1">
    <property type="entry name" value="LIPOPROTEIN"/>
    <property type="match status" value="1"/>
</dbReference>
<dbReference type="HOGENOM" id="CLU_434647_0_0_9"/>
<dbReference type="KEGG" id="mta:Moth_2145"/>
<reference evidence="3" key="1">
    <citation type="submission" date="2005-12" db="EMBL/GenBank/DDBJ databases">
        <title>Complete sequence of Moorella thermoacetica ATCC 39073.</title>
        <authorList>
            <consortium name="US DOE Joint Genome Institute"/>
            <person name="Copeland A."/>
            <person name="Lucas S."/>
            <person name="Lapidus A."/>
            <person name="Barry K."/>
            <person name="Detter J.C."/>
            <person name="Glavina T."/>
            <person name="Hammon N."/>
            <person name="Israni S."/>
            <person name="Pitluck S."/>
            <person name="Chertkov O."/>
            <person name="Saunders E.H."/>
            <person name="Brettin T."/>
            <person name="Bruce D."/>
            <person name="Han C."/>
            <person name="Tapia R."/>
            <person name="Gilna P."/>
            <person name="Schmutz J."/>
            <person name="Larimer F."/>
            <person name="Land M."/>
            <person name="Kyrpides N."/>
            <person name="Anderson I."/>
            <person name="Richardson P."/>
            <person name="Ragsdale S."/>
        </authorList>
    </citation>
    <scope>NUCLEOTIDE SEQUENCE</scope>
    <source>
        <strain evidence="3">ATCC 39073</strain>
    </source>
</reference>
<dbReference type="InterPro" id="IPR011047">
    <property type="entry name" value="Quinoprotein_ADH-like_sf"/>
</dbReference>
<feature type="domain" description="SLH" evidence="2">
    <location>
        <begin position="505"/>
        <end position="569"/>
    </location>
</feature>
<dbReference type="EnsemblBacteria" id="ABC20435">
    <property type="protein sequence ID" value="ABC20435"/>
    <property type="gene ID" value="Moth_2145"/>
</dbReference>
<feature type="domain" description="SLH" evidence="2">
    <location>
        <begin position="440"/>
        <end position="503"/>
    </location>
</feature>
<proteinExistence type="predicted"/>
<name>Q2RGK4_MOOTA</name>
<evidence type="ECO:0000259" key="2">
    <source>
        <dbReference type="PROSITE" id="PS51272"/>
    </source>
</evidence>
<evidence type="ECO:0000256" key="1">
    <source>
        <dbReference type="ARBA" id="ARBA00022737"/>
    </source>
</evidence>
<dbReference type="PROSITE" id="PS51272">
    <property type="entry name" value="SLH"/>
    <property type="match status" value="3"/>
</dbReference>
<dbReference type="EMBL" id="CP000232">
    <property type="protein sequence ID" value="ABC20435.1"/>
    <property type="molecule type" value="Genomic_DNA"/>
</dbReference>
<dbReference type="InterPro" id="IPR001119">
    <property type="entry name" value="SLH_dom"/>
</dbReference>
<accession>Q2RGK4</accession>
<feature type="domain" description="SLH" evidence="2">
    <location>
        <begin position="570"/>
        <end position="629"/>
    </location>
</feature>
<gene>
    <name evidence="3" type="ordered locus">Moth_2145</name>
</gene>
<dbReference type="STRING" id="264732.Moth_2145"/>
<dbReference type="OrthoDB" id="9811934at2"/>
<dbReference type="Pfam" id="PF00395">
    <property type="entry name" value="SLH"/>
    <property type="match status" value="3"/>
</dbReference>
<dbReference type="AlphaFoldDB" id="Q2RGK4"/>
<dbReference type="eggNOG" id="COG1520">
    <property type="taxonomic scope" value="Bacteria"/>
</dbReference>
<keyword evidence="1" id="KW-0677">Repeat</keyword>
<organism evidence="3">
    <name type="scientific">Moorella thermoacetica (strain ATCC 39073 / JCM 9320)</name>
    <dbReference type="NCBI Taxonomy" id="264732"/>
    <lineage>
        <taxon>Bacteria</taxon>
        <taxon>Bacillati</taxon>
        <taxon>Bacillota</taxon>
        <taxon>Clostridia</taxon>
        <taxon>Neomoorellales</taxon>
        <taxon>Neomoorellaceae</taxon>
        <taxon>Neomoorella</taxon>
    </lineage>
</organism>
<dbReference type="PANTHER" id="PTHR42754">
    <property type="entry name" value="ENDOGLUCANASE"/>
    <property type="match status" value="1"/>
</dbReference>
<dbReference type="SUPFAM" id="SSF50998">
    <property type="entry name" value="Quinoprotein alcohol dehydrogenase-like"/>
    <property type="match status" value="1"/>
</dbReference>
<evidence type="ECO:0000313" key="3">
    <source>
        <dbReference type="EMBL" id="ABC20435.1"/>
    </source>
</evidence>
<sequence>MFWVCRYRLFIVPLLVFFLVSGFGLAWGADETSTMQSPEVEWEKTLGKGIGYSVQQTSDGGYIIVGSTQFRGAGDVYLIKTDANGNKLWEKTFGGSGSDEGYSVQQTTDGGYIIAGSTHSYGGGDDDVYLIKTDANGNKLWEKVFKGEELIEVKGGIARIKTLKGELIKEIDITKDWEKYWPETLGAELINEDTTNNYWLWKKTLGGKGRSVQQTADGGYIIAGYTNTYNVYLIKTDTNGDTLWERIFGSNYTEVYSVQQTTDGGYIIAGYIDPGSVGKGNVYLIKTDAKGNMVWEKTFGGSNWDKGYSVRQTTDGGYIIAGFTRSYGVGNDDVYLIKTDANGNKLWEKNLGGNYWEGGYSVQQTTDGGYIVAGVGDYSQIKTDGDGNLLWKKTLRGEGRSVQQTTDGGYIIAGYTFSRSTDSDVYLIKLKPETPPANQPPVVSLKDMQGHWAADAVDRLVETGVVSGYPDGTFRPDLEVTRAEIAAILVRALKLTPTNNQELKFKDDATIPTWAKDAVSIAVKEGLVKGYLQPDGTMTFEADRPVTRAEMAVLVARVLRKKLGEVTPMELKFTDAVMIPAWAKSDVGVAVAEGIVVGYPDNTFRAENHVTRAEAAVMILRLLRVLGRI</sequence>
<protein>
    <recommendedName>
        <fullName evidence="2">SLH domain-containing protein</fullName>
    </recommendedName>
</protein>
<dbReference type="PATRIC" id="fig|264732.11.peg.2335"/>